<keyword evidence="3" id="KW-0472">Membrane</keyword>
<evidence type="ECO:0000256" key="3">
    <source>
        <dbReference type="SAM" id="Phobius"/>
    </source>
</evidence>
<comment type="cofactor">
    <cofactor evidence="2">
        <name>Zn(2+)</name>
        <dbReference type="ChEBI" id="CHEBI:29105"/>
    </cofactor>
    <text evidence="2">Binds 1 zinc ion per subunit.</text>
</comment>
<protein>
    <submittedName>
        <fullName evidence="5">M1 family peptidase</fullName>
    </submittedName>
</protein>
<reference evidence="6" key="1">
    <citation type="submission" date="2019-01" db="EMBL/GenBank/DDBJ databases">
        <title>Draft genomes of a novel of Sporanaerobacter strains.</title>
        <authorList>
            <person name="Ma S."/>
        </authorList>
    </citation>
    <scope>NUCLEOTIDE SEQUENCE [LARGE SCALE GENOMIC DNA]</scope>
    <source>
        <strain evidence="6">NJN-17</strain>
    </source>
</reference>
<dbReference type="GO" id="GO:0008270">
    <property type="term" value="F:zinc ion binding"/>
    <property type="evidence" value="ECO:0007669"/>
    <property type="project" value="InterPro"/>
</dbReference>
<feature type="domain" description="Peptidase M1 membrane alanine aminopeptidase" evidence="4">
    <location>
        <begin position="286"/>
        <end position="492"/>
    </location>
</feature>
<name>A0A410Q864_9FIRM</name>
<dbReference type="InterPro" id="IPR027268">
    <property type="entry name" value="Peptidase_M4/M1_CTD_sf"/>
</dbReference>
<proteinExistence type="predicted"/>
<feature type="binding site" evidence="2">
    <location>
        <position position="348"/>
    </location>
    <ligand>
        <name>Zn(2+)</name>
        <dbReference type="ChEBI" id="CHEBI:29105"/>
        <note>catalytic</note>
    </ligand>
</feature>
<evidence type="ECO:0000259" key="4">
    <source>
        <dbReference type="Pfam" id="PF01433"/>
    </source>
</evidence>
<dbReference type="CDD" id="cd09604">
    <property type="entry name" value="M1_APN_like"/>
    <property type="match status" value="1"/>
</dbReference>
<dbReference type="RefSeq" id="WP_128751579.1">
    <property type="nucleotide sequence ID" value="NZ_CP035282.1"/>
</dbReference>
<keyword evidence="3" id="KW-1133">Transmembrane helix</keyword>
<keyword evidence="3" id="KW-0812">Transmembrane</keyword>
<feature type="active site" description="Proton acceptor" evidence="1">
    <location>
        <position position="349"/>
    </location>
</feature>
<evidence type="ECO:0000313" key="6">
    <source>
        <dbReference type="Proteomes" id="UP000287969"/>
    </source>
</evidence>
<feature type="transmembrane region" description="Helical" evidence="3">
    <location>
        <begin position="7"/>
        <end position="24"/>
    </location>
</feature>
<dbReference type="InterPro" id="IPR034015">
    <property type="entry name" value="M1_LTA4H"/>
</dbReference>
<dbReference type="AlphaFoldDB" id="A0A410Q864"/>
<sequence>MNRKRWLLFVIIVIIVSFAFLGVIKTEENDYPNIIVSNYDGIDKESVNNYKIEVEINTQEKMYYGKEWVSYTNNTQNVLKELFFHIYPNAFKDKKTAPLLNGYMLERDFDPGYINLKKIEVDGKEAEFIIEGDKDTVLKVKLQHFLKESEKANIYLEFEGKIPRTEDRFGYGNKSINFGNWYPILAVYDESGWNTEPYYSIGDPFYSCVSNYVVNITVPEDIIVATSGKIVKEKKRGNKKVFEIEGNLIRDFAFSISNDYIVRKRNVDGILMSSYSFTDDDEINEYILDTGQKALTLFSKVFGKYPYSNFSIVASDFSGGMEYPEFIMIGEDYYDNDYLPALENVIVHETAHQWWYGLVGNNEIDEAWLDESLATYSESIYIGETYGEKERDRYMDILKINYEHMKDALKFDETVVKPLSKFKDWDDYGSLVYTKGALFIDSIRKDYGEKALYRILNRYYEEFKYLNATTENFKRVCEDVTGDDFTPRMNLWLYGID</sequence>
<keyword evidence="2" id="KW-0862">Zinc</keyword>
<dbReference type="EMBL" id="CP035282">
    <property type="protein sequence ID" value="QAT60104.1"/>
    <property type="molecule type" value="Genomic_DNA"/>
</dbReference>
<keyword evidence="6" id="KW-1185">Reference proteome</keyword>
<dbReference type="SUPFAM" id="SSF55486">
    <property type="entry name" value="Metalloproteases ('zincins'), catalytic domain"/>
    <property type="match status" value="1"/>
</dbReference>
<feature type="binding site" evidence="2">
    <location>
        <position position="371"/>
    </location>
    <ligand>
        <name>Zn(2+)</name>
        <dbReference type="ChEBI" id="CHEBI:29105"/>
        <note>catalytic</note>
    </ligand>
</feature>
<keyword evidence="2" id="KW-0479">Metal-binding</keyword>
<organism evidence="5 6">
    <name type="scientific">Acidilutibacter cellobiosedens</name>
    <dbReference type="NCBI Taxonomy" id="2507161"/>
    <lineage>
        <taxon>Bacteria</taxon>
        <taxon>Bacillati</taxon>
        <taxon>Bacillota</taxon>
        <taxon>Tissierellia</taxon>
        <taxon>Tissierellales</taxon>
        <taxon>Acidilutibacteraceae</taxon>
        <taxon>Acidilutibacter</taxon>
    </lineage>
</organism>
<dbReference type="KEGG" id="spoa:EQM13_00210"/>
<dbReference type="InterPro" id="IPR014782">
    <property type="entry name" value="Peptidase_M1_dom"/>
</dbReference>
<dbReference type="Gene3D" id="1.10.390.10">
    <property type="entry name" value="Neutral Protease Domain 2"/>
    <property type="match status" value="1"/>
</dbReference>
<dbReference type="PANTHER" id="PTHR45726">
    <property type="entry name" value="LEUKOTRIENE A-4 HYDROLASE"/>
    <property type="match status" value="1"/>
</dbReference>
<evidence type="ECO:0000313" key="5">
    <source>
        <dbReference type="EMBL" id="QAT60104.1"/>
    </source>
</evidence>
<feature type="active site" description="Proton donor" evidence="1">
    <location>
        <position position="433"/>
    </location>
</feature>
<dbReference type="GO" id="GO:0008237">
    <property type="term" value="F:metallopeptidase activity"/>
    <property type="evidence" value="ECO:0007669"/>
    <property type="project" value="InterPro"/>
</dbReference>
<dbReference type="Proteomes" id="UP000287969">
    <property type="component" value="Chromosome"/>
</dbReference>
<dbReference type="PANTHER" id="PTHR45726:SF3">
    <property type="entry name" value="LEUKOTRIENE A-4 HYDROLASE"/>
    <property type="match status" value="1"/>
</dbReference>
<evidence type="ECO:0000256" key="1">
    <source>
        <dbReference type="PIRSR" id="PIRSR634015-1"/>
    </source>
</evidence>
<gene>
    <name evidence="5" type="ORF">EQM13_00210</name>
</gene>
<accession>A0A410Q864</accession>
<dbReference type="OrthoDB" id="9814383at2"/>
<feature type="binding site" evidence="2">
    <location>
        <position position="352"/>
    </location>
    <ligand>
        <name>Zn(2+)</name>
        <dbReference type="ChEBI" id="CHEBI:29105"/>
        <note>catalytic</note>
    </ligand>
</feature>
<evidence type="ECO:0000256" key="2">
    <source>
        <dbReference type="PIRSR" id="PIRSR634015-3"/>
    </source>
</evidence>
<dbReference type="Pfam" id="PF01433">
    <property type="entry name" value="Peptidase_M1"/>
    <property type="match status" value="1"/>
</dbReference>